<feature type="compositionally biased region" description="Low complexity" evidence="1">
    <location>
        <begin position="123"/>
        <end position="142"/>
    </location>
</feature>
<organism evidence="3 4">
    <name type="scientific">Streptomyces siamensis</name>
    <dbReference type="NCBI Taxonomy" id="1274986"/>
    <lineage>
        <taxon>Bacteria</taxon>
        <taxon>Bacillati</taxon>
        <taxon>Actinomycetota</taxon>
        <taxon>Actinomycetes</taxon>
        <taxon>Kitasatosporales</taxon>
        <taxon>Streptomycetaceae</taxon>
        <taxon>Streptomyces</taxon>
    </lineage>
</organism>
<name>A0ABP9IQ71_9ACTN</name>
<feature type="region of interest" description="Disordered" evidence="1">
    <location>
        <begin position="1"/>
        <end position="64"/>
    </location>
</feature>
<evidence type="ECO:0008006" key="5">
    <source>
        <dbReference type="Google" id="ProtNLM"/>
    </source>
</evidence>
<comment type="caution">
    <text evidence="3">The sequence shown here is derived from an EMBL/GenBank/DDBJ whole genome shotgun (WGS) entry which is preliminary data.</text>
</comment>
<keyword evidence="2" id="KW-0472">Membrane</keyword>
<proteinExistence type="predicted"/>
<reference evidence="4" key="1">
    <citation type="journal article" date="2019" name="Int. J. Syst. Evol. Microbiol.">
        <title>The Global Catalogue of Microorganisms (GCM) 10K type strain sequencing project: providing services to taxonomists for standard genome sequencing and annotation.</title>
        <authorList>
            <consortium name="The Broad Institute Genomics Platform"/>
            <consortium name="The Broad Institute Genome Sequencing Center for Infectious Disease"/>
            <person name="Wu L."/>
            <person name="Ma J."/>
        </authorList>
    </citation>
    <scope>NUCLEOTIDE SEQUENCE [LARGE SCALE GENOMIC DNA]</scope>
    <source>
        <strain evidence="4">JCM 18409</strain>
    </source>
</reference>
<protein>
    <recommendedName>
        <fullName evidence="5">Translation initiation factor IF-2</fullName>
    </recommendedName>
</protein>
<accession>A0ABP9IQ71</accession>
<sequence>MAGITGASTCADHAGRESGSARGVRATGPARRRVGRVEPASAPKDSGPGGDTAPPAPGAPVDGAVFVDASGRRRAWLRRMGWTVAVSCVCFGATLAAVLSGGDAAAPQLSLPGGVRAHGKAGTGAATPGTGRGRSAARSPSPDGGIGAPPRPAQVDTAGGAVHADGSSAPAPAETTARTRPSPSTSRSVAAPSPSRRSTATPPGPSPTPPANASPSASAGDDPAGTGEPSASAPGGEPTEGTASPGALLERVSLLLASG</sequence>
<evidence type="ECO:0000313" key="4">
    <source>
        <dbReference type="Proteomes" id="UP001501759"/>
    </source>
</evidence>
<feature type="compositionally biased region" description="Low complexity" evidence="1">
    <location>
        <begin position="167"/>
        <end position="201"/>
    </location>
</feature>
<dbReference type="Proteomes" id="UP001501759">
    <property type="component" value="Unassembled WGS sequence"/>
</dbReference>
<feature type="transmembrane region" description="Helical" evidence="2">
    <location>
        <begin position="82"/>
        <end position="102"/>
    </location>
</feature>
<keyword evidence="4" id="KW-1185">Reference proteome</keyword>
<evidence type="ECO:0000313" key="3">
    <source>
        <dbReference type="EMBL" id="GAA5005941.1"/>
    </source>
</evidence>
<evidence type="ECO:0000256" key="2">
    <source>
        <dbReference type="SAM" id="Phobius"/>
    </source>
</evidence>
<feature type="region of interest" description="Disordered" evidence="1">
    <location>
        <begin position="114"/>
        <end position="247"/>
    </location>
</feature>
<dbReference type="RefSeq" id="WP_345645746.1">
    <property type="nucleotide sequence ID" value="NZ_BAABKB010000004.1"/>
</dbReference>
<keyword evidence="2" id="KW-0812">Transmembrane</keyword>
<keyword evidence="2" id="KW-1133">Transmembrane helix</keyword>
<evidence type="ECO:0000256" key="1">
    <source>
        <dbReference type="SAM" id="MobiDB-lite"/>
    </source>
</evidence>
<dbReference type="EMBL" id="BAABKB010000004">
    <property type="protein sequence ID" value="GAA5005941.1"/>
    <property type="molecule type" value="Genomic_DNA"/>
</dbReference>
<gene>
    <name evidence="3" type="ORF">GCM10023335_23160</name>
</gene>
<feature type="compositionally biased region" description="Pro residues" evidence="1">
    <location>
        <begin position="202"/>
        <end position="212"/>
    </location>
</feature>